<dbReference type="InterPro" id="IPR035093">
    <property type="entry name" value="RelE/ParE_toxin_dom_sf"/>
</dbReference>
<accession>A0ABT9JGK2</accession>
<evidence type="ECO:0000313" key="2">
    <source>
        <dbReference type="Proteomes" id="UP001224997"/>
    </source>
</evidence>
<sequence>MAWRVERSVEADQDLALIFDFLLAAALDFGEALDRAHDQTARRIRAIEDAIFALGSAPQQGTLDPDLLPGARRVTKERAILCLDIDKDAQRVRVLAVFFGGKDHSRRMLIRLLGG</sequence>
<gene>
    <name evidence="1" type="ORF">Q5Y72_17955</name>
</gene>
<evidence type="ECO:0000313" key="1">
    <source>
        <dbReference type="EMBL" id="MDP5308967.1"/>
    </source>
</evidence>
<dbReference type="Gene3D" id="3.30.2310.20">
    <property type="entry name" value="RelE-like"/>
    <property type="match status" value="1"/>
</dbReference>
<dbReference type="RefSeq" id="WP_305964799.1">
    <property type="nucleotide sequence ID" value="NZ_JAVAMQ010000027.1"/>
</dbReference>
<name>A0ABT9JGK2_9RHOB</name>
<dbReference type="Proteomes" id="UP001224997">
    <property type="component" value="Unassembled WGS sequence"/>
</dbReference>
<proteinExistence type="predicted"/>
<comment type="caution">
    <text evidence="1">The sequence shown here is derived from an EMBL/GenBank/DDBJ whole genome shotgun (WGS) entry which is preliminary data.</text>
</comment>
<keyword evidence="2" id="KW-1185">Reference proteome</keyword>
<reference evidence="1 2" key="1">
    <citation type="submission" date="2023-08" db="EMBL/GenBank/DDBJ databases">
        <authorList>
            <person name="Park J.-S."/>
        </authorList>
    </citation>
    <scope>NUCLEOTIDE SEQUENCE [LARGE SCALE GENOMIC DNA]</scope>
    <source>
        <strain evidence="1 2">2205BS29-5</strain>
    </source>
</reference>
<organism evidence="1 2">
    <name type="scientific">Paracoccus spongiarum</name>
    <dbReference type="NCBI Taxonomy" id="3064387"/>
    <lineage>
        <taxon>Bacteria</taxon>
        <taxon>Pseudomonadati</taxon>
        <taxon>Pseudomonadota</taxon>
        <taxon>Alphaproteobacteria</taxon>
        <taxon>Rhodobacterales</taxon>
        <taxon>Paracoccaceae</taxon>
        <taxon>Paracoccus</taxon>
    </lineage>
</organism>
<protein>
    <submittedName>
        <fullName evidence="1">Type II toxin-antitoxin system RelE/ParE family toxin</fullName>
    </submittedName>
</protein>
<dbReference type="EMBL" id="JAVAMQ010000027">
    <property type="protein sequence ID" value="MDP5308967.1"/>
    <property type="molecule type" value="Genomic_DNA"/>
</dbReference>